<organism evidence="5 6">
    <name type="scientific">Pseudomicrostroma glucosiphilum</name>
    <dbReference type="NCBI Taxonomy" id="1684307"/>
    <lineage>
        <taxon>Eukaryota</taxon>
        <taxon>Fungi</taxon>
        <taxon>Dikarya</taxon>
        <taxon>Basidiomycota</taxon>
        <taxon>Ustilaginomycotina</taxon>
        <taxon>Exobasidiomycetes</taxon>
        <taxon>Microstromatales</taxon>
        <taxon>Microstromatales incertae sedis</taxon>
        <taxon>Pseudomicrostroma</taxon>
    </lineage>
</organism>
<feature type="compositionally biased region" description="Low complexity" evidence="3">
    <location>
        <begin position="88"/>
        <end position="106"/>
    </location>
</feature>
<dbReference type="PRINTS" id="PR00053">
    <property type="entry name" value="FORKHEAD"/>
</dbReference>
<dbReference type="AlphaFoldDB" id="A0A316UFQ7"/>
<feature type="compositionally biased region" description="Acidic residues" evidence="3">
    <location>
        <begin position="108"/>
        <end position="117"/>
    </location>
</feature>
<keyword evidence="6" id="KW-1185">Reference proteome</keyword>
<dbReference type="SMART" id="SM00339">
    <property type="entry name" value="FH"/>
    <property type="match status" value="1"/>
</dbReference>
<feature type="compositionally biased region" description="Basic and acidic residues" evidence="3">
    <location>
        <begin position="709"/>
        <end position="735"/>
    </location>
</feature>
<dbReference type="PROSITE" id="PS00657">
    <property type="entry name" value="FORK_HEAD_1"/>
    <property type="match status" value="1"/>
</dbReference>
<dbReference type="PROSITE" id="PS50039">
    <property type="entry name" value="FORK_HEAD_3"/>
    <property type="match status" value="1"/>
</dbReference>
<dbReference type="STRING" id="1684307.A0A316UFQ7"/>
<feature type="compositionally biased region" description="Low complexity" evidence="3">
    <location>
        <begin position="371"/>
        <end position="382"/>
    </location>
</feature>
<sequence length="741" mass="79063">MSSGVPILPALGTMDGPHRLHSYSVKQLQPHSPRDALQQLTQSHHSTASAGQTLPPISSLSGPSRSPTGSPASLASSDDVPTQANDTSFSAAQSAALSRQRGSASSDEVIETMDTDEDGHSGAPYKSHSGHPRMPMGVPSPTWTNRWTSRAPPPKPLDTKRSPRSLVSPLGIPSVMAPVSGRHHPYGARTSGAVTPSPTWPAHIGLEDANAPPHSAGSHPHYSTRPSPPRQPYSDNTPSAILRRRASTLAEQGAGGSAGPHRSAPQSQGASRTAPRLTQRASMESLEQQRRLGGRAAPGEYQHAGYHSPAYPPSPLLFSPITPWSAEHHASPVYPSPMYPQGQLHGGQDGRMLSAGARYGGNDSPHAYNNSLQLSLHDQQQQHQHHLQIEHGRRPTSYQQPGLSPPTHSQAWGASHPQAQSEPTAAPPLERFSQTRRRRRPPYSYSSLIAQAITSSPESRMTLREIYTWISNAYPELYSMDGPDSQGWQNTVRHNLSLNRTFVKVARTAQDIYDSCASSDPAHSQAARGKGGWWTIDPSSTTSRSLLLTPGGADTSPLPSRSPNGFSGDEYFPSPAPQSAKVLEGGPPNVALQPAPTASAHRRSSLNTDHNSAAKRPQAVRHQTSTASIVSDPVHPKTMQLPSVLRPRGDTISGGVPTVVVGLGFESADSSTRPRAYSRACPPRSPPHTAPATSASAPGIENSPPLLQSEKRAISAPEHKREEAPEEKASGRKMDISGLLC</sequence>
<dbReference type="GO" id="GO:0000981">
    <property type="term" value="F:DNA-binding transcription factor activity, RNA polymerase II-specific"/>
    <property type="evidence" value="ECO:0007669"/>
    <property type="project" value="TreeGrafter"/>
</dbReference>
<evidence type="ECO:0000259" key="4">
    <source>
        <dbReference type="PROSITE" id="PS50039"/>
    </source>
</evidence>
<dbReference type="CDD" id="cd00059">
    <property type="entry name" value="FH_FOX"/>
    <property type="match status" value="1"/>
</dbReference>
<dbReference type="InterPro" id="IPR001766">
    <property type="entry name" value="Fork_head_dom"/>
</dbReference>
<evidence type="ECO:0000256" key="3">
    <source>
        <dbReference type="SAM" id="MobiDB-lite"/>
    </source>
</evidence>
<feature type="compositionally biased region" description="Low complexity" evidence="3">
    <location>
        <begin position="539"/>
        <end position="549"/>
    </location>
</feature>
<feature type="compositionally biased region" description="Polar residues" evidence="3">
    <location>
        <begin position="38"/>
        <end position="87"/>
    </location>
</feature>
<reference evidence="5 6" key="1">
    <citation type="journal article" date="2018" name="Mol. Biol. Evol.">
        <title>Broad Genomic Sampling Reveals a Smut Pathogenic Ancestry of the Fungal Clade Ustilaginomycotina.</title>
        <authorList>
            <person name="Kijpornyongpan T."/>
            <person name="Mondo S.J."/>
            <person name="Barry K."/>
            <person name="Sandor L."/>
            <person name="Lee J."/>
            <person name="Lipzen A."/>
            <person name="Pangilinan J."/>
            <person name="LaButti K."/>
            <person name="Hainaut M."/>
            <person name="Henrissat B."/>
            <person name="Grigoriev I.V."/>
            <person name="Spatafora J.W."/>
            <person name="Aime M.C."/>
        </authorList>
    </citation>
    <scope>NUCLEOTIDE SEQUENCE [LARGE SCALE GENOMIC DNA]</scope>
    <source>
        <strain evidence="5 6">MCA 4718</strain>
    </source>
</reference>
<evidence type="ECO:0000313" key="6">
    <source>
        <dbReference type="Proteomes" id="UP000245942"/>
    </source>
</evidence>
<dbReference type="EMBL" id="KZ819321">
    <property type="protein sequence ID" value="PWN24060.1"/>
    <property type="molecule type" value="Genomic_DNA"/>
</dbReference>
<dbReference type="PANTHER" id="PTHR11829:SF343">
    <property type="entry name" value="FORK-HEAD DOMAIN-CONTAINING PROTEIN"/>
    <property type="match status" value="1"/>
</dbReference>
<keyword evidence="2" id="KW-0539">Nucleus</keyword>
<dbReference type="Proteomes" id="UP000245942">
    <property type="component" value="Unassembled WGS sequence"/>
</dbReference>
<evidence type="ECO:0000256" key="1">
    <source>
        <dbReference type="ARBA" id="ARBA00023125"/>
    </source>
</evidence>
<dbReference type="Gene3D" id="1.10.10.10">
    <property type="entry name" value="Winged helix-like DNA-binding domain superfamily/Winged helix DNA-binding domain"/>
    <property type="match status" value="1"/>
</dbReference>
<dbReference type="InterPro" id="IPR050211">
    <property type="entry name" value="FOX_domain-containing"/>
</dbReference>
<evidence type="ECO:0000256" key="2">
    <source>
        <dbReference type="PROSITE-ProRule" id="PRU00089"/>
    </source>
</evidence>
<feature type="domain" description="Fork-head" evidence="4">
    <location>
        <begin position="440"/>
        <end position="540"/>
    </location>
</feature>
<accession>A0A316UFQ7</accession>
<feature type="region of interest" description="Disordered" evidence="3">
    <location>
        <begin position="667"/>
        <end position="741"/>
    </location>
</feature>
<dbReference type="GO" id="GO:0000978">
    <property type="term" value="F:RNA polymerase II cis-regulatory region sequence-specific DNA binding"/>
    <property type="evidence" value="ECO:0007669"/>
    <property type="project" value="TreeGrafter"/>
</dbReference>
<feature type="DNA-binding region" description="Fork-head" evidence="2">
    <location>
        <begin position="440"/>
        <end position="540"/>
    </location>
</feature>
<proteinExistence type="predicted"/>
<dbReference type="OrthoDB" id="5954824at2759"/>
<feature type="region of interest" description="Disordered" evidence="3">
    <location>
        <begin position="515"/>
        <end position="635"/>
    </location>
</feature>
<dbReference type="RefSeq" id="XP_025351220.1">
    <property type="nucleotide sequence ID" value="XM_025491435.1"/>
</dbReference>
<keyword evidence="1 2" id="KW-0238">DNA-binding</keyword>
<dbReference type="SUPFAM" id="SSF46785">
    <property type="entry name" value="Winged helix' DNA-binding domain"/>
    <property type="match status" value="1"/>
</dbReference>
<protein>
    <recommendedName>
        <fullName evidence="4">Fork-head domain-containing protein</fullName>
    </recommendedName>
</protein>
<dbReference type="GeneID" id="37013169"/>
<feature type="region of interest" description="Disordered" evidence="3">
    <location>
        <begin position="26"/>
        <end position="307"/>
    </location>
</feature>
<dbReference type="Pfam" id="PF00250">
    <property type="entry name" value="Forkhead"/>
    <property type="match status" value="1"/>
</dbReference>
<evidence type="ECO:0000313" key="5">
    <source>
        <dbReference type="EMBL" id="PWN24060.1"/>
    </source>
</evidence>
<dbReference type="InterPro" id="IPR036388">
    <property type="entry name" value="WH-like_DNA-bd_sf"/>
</dbReference>
<dbReference type="GO" id="GO:0005634">
    <property type="term" value="C:nucleus"/>
    <property type="evidence" value="ECO:0007669"/>
    <property type="project" value="UniProtKB-SubCell"/>
</dbReference>
<dbReference type="InterPro" id="IPR018122">
    <property type="entry name" value="TF_fork_head_CS_1"/>
</dbReference>
<dbReference type="InterPro" id="IPR036390">
    <property type="entry name" value="WH_DNA-bd_sf"/>
</dbReference>
<dbReference type="PANTHER" id="PTHR11829">
    <property type="entry name" value="FORKHEAD BOX PROTEIN"/>
    <property type="match status" value="1"/>
</dbReference>
<feature type="compositionally biased region" description="Polar residues" evidence="3">
    <location>
        <begin position="396"/>
        <end position="423"/>
    </location>
</feature>
<feature type="region of interest" description="Disordered" evidence="3">
    <location>
        <begin position="335"/>
        <end position="443"/>
    </location>
</feature>
<comment type="subcellular location">
    <subcellularLocation>
        <location evidence="2">Nucleus</location>
    </subcellularLocation>
</comment>
<gene>
    <name evidence="5" type="ORF">BCV69DRAFT_279962</name>
</gene>
<name>A0A316UFQ7_9BASI</name>